<dbReference type="PANTHER" id="PTHR35535:SF1">
    <property type="entry name" value="HEAT SHOCK PROTEIN HSLJ"/>
    <property type="match status" value="1"/>
</dbReference>
<proteinExistence type="predicted"/>
<accession>A0AA90NMQ8</accession>
<gene>
    <name evidence="2" type="ORF">QS748_10585</name>
</gene>
<name>A0AA90NMQ8_9GAMM</name>
<dbReference type="Proteomes" id="UP001178148">
    <property type="component" value="Unassembled WGS sequence"/>
</dbReference>
<protein>
    <submittedName>
        <fullName evidence="2">META domain-containing protein</fullName>
    </submittedName>
</protein>
<dbReference type="PANTHER" id="PTHR35535">
    <property type="entry name" value="HEAT SHOCK PROTEIN HSLJ"/>
    <property type="match status" value="1"/>
</dbReference>
<evidence type="ECO:0000313" key="2">
    <source>
        <dbReference type="EMBL" id="MDP0589600.1"/>
    </source>
</evidence>
<dbReference type="Pfam" id="PF03724">
    <property type="entry name" value="META"/>
    <property type="match status" value="1"/>
</dbReference>
<dbReference type="Gene3D" id="2.40.128.270">
    <property type="match status" value="1"/>
</dbReference>
<dbReference type="EMBL" id="JASXSV010000017">
    <property type="protein sequence ID" value="MDP0589600.1"/>
    <property type="molecule type" value="Genomic_DNA"/>
</dbReference>
<comment type="caution">
    <text evidence="2">The sequence shown here is derived from an EMBL/GenBank/DDBJ whole genome shotgun (WGS) entry which is preliminary data.</text>
</comment>
<dbReference type="InterPro" id="IPR053147">
    <property type="entry name" value="Hsp_HslJ-like"/>
</dbReference>
<dbReference type="InterPro" id="IPR005184">
    <property type="entry name" value="DUF306_Meta_HslJ"/>
</dbReference>
<dbReference type="AlphaFoldDB" id="A0AA90NMQ8"/>
<keyword evidence="3" id="KW-1185">Reference proteome</keyword>
<organism evidence="2 3">
    <name type="scientific">Candidatus Endonucleibacter bathymodioli</name>
    <dbReference type="NCBI Taxonomy" id="539814"/>
    <lineage>
        <taxon>Bacteria</taxon>
        <taxon>Pseudomonadati</taxon>
        <taxon>Pseudomonadota</taxon>
        <taxon>Gammaproteobacteria</taxon>
        <taxon>Oceanospirillales</taxon>
        <taxon>Endozoicomonadaceae</taxon>
        <taxon>Candidatus Endonucleibacter</taxon>
    </lineage>
</organism>
<sequence>MNNAVVNIFALVAVAGILVGCGVGQVAKPESVSNKTWRLTSINGTLPTDMPRVTIEFKPISAEQGRVSGDAPCNYYFGGYKYKARGKTLSFTPMGSTMKTCPEPAMQQERDYLVGLERIKHMSMGNSTLVLKDDKGAMSLTYEVEEAEEVRKKGETARGGSPVTIK</sequence>
<evidence type="ECO:0000259" key="1">
    <source>
        <dbReference type="Pfam" id="PF03724"/>
    </source>
</evidence>
<evidence type="ECO:0000313" key="3">
    <source>
        <dbReference type="Proteomes" id="UP001178148"/>
    </source>
</evidence>
<dbReference type="InterPro" id="IPR038670">
    <property type="entry name" value="HslJ-like_sf"/>
</dbReference>
<reference evidence="2 3" key="1">
    <citation type="journal article" date="2023" name="bioRxiv">
        <title>An intranuclear bacterial parasite of deep-sea mussels expresses apoptosis inhibitors acquired from its host.</title>
        <authorList>
            <person name="Gonzalez Porras M.A."/>
            <person name="Assie A."/>
            <person name="Tietjen M."/>
            <person name="Violette M."/>
            <person name="Kleiner M."/>
            <person name="Gruber-Vodicka H."/>
            <person name="Dubilier N."/>
            <person name="Leisch N."/>
        </authorList>
    </citation>
    <scope>NUCLEOTIDE SEQUENCE [LARGE SCALE GENOMIC DNA]</scope>
    <source>
        <strain evidence="2">IAP13</strain>
    </source>
</reference>
<feature type="domain" description="DUF306" evidence="1">
    <location>
        <begin position="30"/>
        <end position="142"/>
    </location>
</feature>